<evidence type="ECO:0000313" key="3">
    <source>
        <dbReference type="EMBL" id="GAE33234.1"/>
    </source>
</evidence>
<accession>W4QPF7</accession>
<dbReference type="PANTHER" id="PTHR42941:SF1">
    <property type="entry name" value="SLL1037 PROTEIN"/>
    <property type="match status" value="1"/>
</dbReference>
<dbReference type="STRING" id="1236973.JCM9157_225"/>
<dbReference type="OrthoDB" id="9776669at2"/>
<reference evidence="3 4" key="1">
    <citation type="journal article" date="2014" name="Genome Announc.">
        <title>Draft Genome Sequences of Three Alkaliphilic Bacillus Strains, Bacillus wakoensis JCM 9140T, Bacillus akibai JCM 9157T, and Bacillus hemicellulosilyticus JCM 9152T.</title>
        <authorList>
            <person name="Yuki M."/>
            <person name="Oshima K."/>
            <person name="Suda W."/>
            <person name="Oshida Y."/>
            <person name="Kitamura K."/>
            <person name="Iida T."/>
            <person name="Hattori M."/>
            <person name="Ohkuma M."/>
        </authorList>
    </citation>
    <scope>NUCLEOTIDE SEQUENCE [LARGE SCALE GENOMIC DNA]</scope>
    <source>
        <strain evidence="3 4">JCM 9157</strain>
    </source>
</reference>
<comment type="caution">
    <text evidence="3">The sequence shown here is derived from an EMBL/GenBank/DDBJ whole genome shotgun (WGS) entry which is preliminary data.</text>
</comment>
<evidence type="ECO:0000313" key="4">
    <source>
        <dbReference type="Proteomes" id="UP000018896"/>
    </source>
</evidence>
<evidence type="ECO:0000256" key="1">
    <source>
        <dbReference type="SAM" id="MobiDB-lite"/>
    </source>
</evidence>
<dbReference type="Gene3D" id="3.40.190.10">
    <property type="entry name" value="Periplasmic binding protein-like II"/>
    <property type="match status" value="2"/>
</dbReference>
<dbReference type="EMBL" id="BAUV01000001">
    <property type="protein sequence ID" value="GAE33234.1"/>
    <property type="molecule type" value="Genomic_DNA"/>
</dbReference>
<dbReference type="Pfam" id="PF16868">
    <property type="entry name" value="NMT1_3"/>
    <property type="match status" value="1"/>
</dbReference>
<dbReference type="PROSITE" id="PS51257">
    <property type="entry name" value="PROKAR_LIPOPROTEIN"/>
    <property type="match status" value="1"/>
</dbReference>
<dbReference type="NCBIfam" id="TIGR02122">
    <property type="entry name" value="TRAP_TAXI"/>
    <property type="match status" value="1"/>
</dbReference>
<dbReference type="RefSeq" id="WP_035661135.1">
    <property type="nucleotide sequence ID" value="NZ_BAUV01000001.1"/>
</dbReference>
<dbReference type="AlphaFoldDB" id="W4QPF7"/>
<feature type="region of interest" description="Disordered" evidence="1">
    <location>
        <begin position="26"/>
        <end position="50"/>
    </location>
</feature>
<organism evidence="3 4">
    <name type="scientific">Halalkalibacter akibai (strain ATCC 43226 / DSM 21942 / CIP 109018 / JCM 9157 / 1139)</name>
    <name type="common">Bacillus akibai</name>
    <dbReference type="NCBI Taxonomy" id="1236973"/>
    <lineage>
        <taxon>Bacteria</taxon>
        <taxon>Bacillati</taxon>
        <taxon>Bacillota</taxon>
        <taxon>Bacilli</taxon>
        <taxon>Bacillales</taxon>
        <taxon>Bacillaceae</taxon>
        <taxon>Halalkalibacter</taxon>
    </lineage>
</organism>
<dbReference type="CDD" id="cd13567">
    <property type="entry name" value="PBP2_TtGluBP"/>
    <property type="match status" value="1"/>
</dbReference>
<feature type="signal peptide" evidence="2">
    <location>
        <begin position="1"/>
        <end position="19"/>
    </location>
</feature>
<keyword evidence="2" id="KW-0732">Signal</keyword>
<dbReference type="eggNOG" id="COG2358">
    <property type="taxonomic scope" value="Bacteria"/>
</dbReference>
<keyword evidence="4" id="KW-1185">Reference proteome</keyword>
<keyword evidence="3" id="KW-0675">Receptor</keyword>
<evidence type="ECO:0000256" key="2">
    <source>
        <dbReference type="SAM" id="SignalP"/>
    </source>
</evidence>
<proteinExistence type="predicted"/>
<feature type="chain" id="PRO_5039162721" evidence="2">
    <location>
        <begin position="20"/>
        <end position="343"/>
    </location>
</feature>
<dbReference type="Proteomes" id="UP000018896">
    <property type="component" value="Unassembled WGS sequence"/>
</dbReference>
<gene>
    <name evidence="3" type="ORF">JCM9157_225</name>
</gene>
<dbReference type="SUPFAM" id="SSF53850">
    <property type="entry name" value="Periplasmic binding protein-like II"/>
    <property type="match status" value="1"/>
</dbReference>
<feature type="compositionally biased region" description="Acidic residues" evidence="1">
    <location>
        <begin position="31"/>
        <end position="46"/>
    </location>
</feature>
<name>W4QPF7_HALA3</name>
<sequence length="343" mass="35734">MKKVSYLMMLALALMLVLAACGGAADPDPAPADDAEETGEETEAEGGEATTREFTDITVMTGGEQGTYFPLGAALANNIINVHVENVDAASFSSGASVANINSLVDGDADLALVQNDVAFFASEGINMFEEAGALEGFQGIATLYPEVIQIITAADSGIETVEDLVGKRVAVGDLGSGAEINARQILEVHGLSYDDISEEYMSFGDAAGSIQDGNIDAAFITAGLPTGAVEALKATKEISLVSISAEKIAELSAAYPYYTEFTVPADAYGTAGDTTTAAVLAMLAVSADMDEDLVYDITKAMFENTDAFSNAHQQGNNITLESALDGMSIPVHPGAQRYYDEQ</sequence>
<protein>
    <submittedName>
        <fullName evidence="3">TRAP transporter solute receptor</fullName>
    </submittedName>
</protein>
<dbReference type="PANTHER" id="PTHR42941">
    <property type="entry name" value="SLL1037 PROTEIN"/>
    <property type="match status" value="1"/>
</dbReference>
<dbReference type="InterPro" id="IPR011852">
    <property type="entry name" value="TRAP_TAXI"/>
</dbReference>